<dbReference type="AlphaFoldDB" id="A0A8B9X517"/>
<name>A0A8B9X517_BOSMU</name>
<dbReference type="GO" id="GO:0032981">
    <property type="term" value="P:mitochondrial respiratory chain complex I assembly"/>
    <property type="evidence" value="ECO:0007669"/>
    <property type="project" value="TreeGrafter"/>
</dbReference>
<accession>A0A8B9X517</accession>
<evidence type="ECO:0000313" key="2">
    <source>
        <dbReference type="Ensembl" id="ENSBGRP00000017095.1"/>
    </source>
</evidence>
<proteinExistence type="predicted"/>
<sequence>MSMPLGKQVFFAGVAASGSCAILYYLVQKMFSRASYYQLALEQLHSHPEALEALGTPLNVHYLRLTDKYNFVDIADAKLKIPVSGPKSEGHLYVSSSRDAPFKRYDGKVGGEEEENLLLETILISLFNCSCMIAALRIFQSFRSFTARTTCMPVLLLLAQSGHFIQCKLLNLRSFSWCGLGLPCCVTVSNTAASVVTSE</sequence>
<dbReference type="Ensembl" id="ENSBGRT00000019760.1">
    <property type="protein sequence ID" value="ENSBGRP00000017095.1"/>
    <property type="gene ID" value="ENSBGRG00000010681.1"/>
</dbReference>
<organism evidence="2 3">
    <name type="scientific">Bos mutus grunniens</name>
    <name type="common">Wild yak</name>
    <name type="synonym">Bos grunniens</name>
    <dbReference type="NCBI Taxonomy" id="30521"/>
    <lineage>
        <taxon>Eukaryota</taxon>
        <taxon>Metazoa</taxon>
        <taxon>Chordata</taxon>
        <taxon>Craniata</taxon>
        <taxon>Vertebrata</taxon>
        <taxon>Euteleostomi</taxon>
        <taxon>Mammalia</taxon>
        <taxon>Eutheria</taxon>
        <taxon>Laurasiatheria</taxon>
        <taxon>Artiodactyla</taxon>
        <taxon>Ruminantia</taxon>
        <taxon>Pecora</taxon>
        <taxon>Bovidae</taxon>
        <taxon>Bovinae</taxon>
        <taxon>Bos</taxon>
    </lineage>
</organism>
<evidence type="ECO:0008006" key="4">
    <source>
        <dbReference type="Google" id="ProtNLM"/>
    </source>
</evidence>
<dbReference type="Pfam" id="PF08695">
    <property type="entry name" value="Coa1"/>
    <property type="match status" value="1"/>
</dbReference>
<dbReference type="GO" id="GO:0033617">
    <property type="term" value="P:mitochondrial respiratory chain complex IV assembly"/>
    <property type="evidence" value="ECO:0007669"/>
    <property type="project" value="TreeGrafter"/>
</dbReference>
<dbReference type="PANTHER" id="PTHR47148">
    <property type="entry name" value="CYTOCHROME C OXIDASE ASSEMBLY FACTOR 1 HOMOLOG"/>
    <property type="match status" value="1"/>
</dbReference>
<dbReference type="Proteomes" id="UP000694520">
    <property type="component" value="Chromosome 4"/>
</dbReference>
<keyword evidence="3" id="KW-1185">Reference proteome</keyword>
<dbReference type="GO" id="GO:0005743">
    <property type="term" value="C:mitochondrial inner membrane"/>
    <property type="evidence" value="ECO:0007669"/>
    <property type="project" value="TreeGrafter"/>
</dbReference>
<evidence type="ECO:0000256" key="1">
    <source>
        <dbReference type="SAM" id="Phobius"/>
    </source>
</evidence>
<dbReference type="PROSITE" id="PS51257">
    <property type="entry name" value="PROKAR_LIPOPROTEIN"/>
    <property type="match status" value="1"/>
</dbReference>
<dbReference type="InterPro" id="IPR014807">
    <property type="entry name" value="Coa1"/>
</dbReference>
<protein>
    <recommendedName>
        <fullName evidence="4">Cytochrome c oxidase assembly factor 1 homolog</fullName>
    </recommendedName>
</protein>
<dbReference type="PANTHER" id="PTHR47148:SF1">
    <property type="entry name" value="CYTOCHROME C OXIDASE ASSEMBLY FACTOR 1 HOMOLOG"/>
    <property type="match status" value="1"/>
</dbReference>
<evidence type="ECO:0000313" key="3">
    <source>
        <dbReference type="Proteomes" id="UP000694520"/>
    </source>
</evidence>
<reference evidence="2" key="2">
    <citation type="submission" date="2025-08" db="UniProtKB">
        <authorList>
            <consortium name="Ensembl"/>
        </authorList>
    </citation>
    <scope>IDENTIFICATION</scope>
</reference>
<reference evidence="2" key="3">
    <citation type="submission" date="2025-09" db="UniProtKB">
        <authorList>
            <consortium name="Ensembl"/>
        </authorList>
    </citation>
    <scope>IDENTIFICATION</scope>
</reference>
<dbReference type="GeneTree" id="ENSGT00440000033985"/>
<keyword evidence="1" id="KW-0472">Membrane</keyword>
<reference evidence="2" key="1">
    <citation type="submission" date="2019-05" db="EMBL/GenBank/DDBJ databases">
        <authorList>
            <person name="Zhang S."/>
            <person name="Liu J."/>
        </authorList>
    </citation>
    <scope>NUCLEOTIDE SEQUENCE [LARGE SCALE GENOMIC DNA]</scope>
</reference>
<feature type="transmembrane region" description="Helical" evidence="1">
    <location>
        <begin position="9"/>
        <end position="27"/>
    </location>
</feature>
<keyword evidence="1" id="KW-0812">Transmembrane</keyword>
<keyword evidence="1" id="KW-1133">Transmembrane helix</keyword>